<name>A0A1M5UTF1_9RHOB</name>
<dbReference type="RefSeq" id="WP_245819004.1">
    <property type="nucleotide sequence ID" value="NZ_FQXC01000003.1"/>
</dbReference>
<proteinExistence type="predicted"/>
<dbReference type="Proteomes" id="UP000184221">
    <property type="component" value="Unassembled WGS sequence"/>
</dbReference>
<reference evidence="1 2" key="1">
    <citation type="submission" date="2016-11" db="EMBL/GenBank/DDBJ databases">
        <authorList>
            <person name="Jaros S."/>
            <person name="Januszkiewicz K."/>
            <person name="Wedrychowicz H."/>
        </authorList>
    </citation>
    <scope>NUCLEOTIDE SEQUENCE [LARGE SCALE GENOMIC DNA]</scope>
    <source>
        <strain evidence="1 2">DSM 29431</strain>
    </source>
</reference>
<evidence type="ECO:0000313" key="2">
    <source>
        <dbReference type="Proteomes" id="UP000184221"/>
    </source>
</evidence>
<gene>
    <name evidence="1" type="ORF">SAMN05443551_2792</name>
</gene>
<protein>
    <recommendedName>
        <fullName evidence="3">Molybdopterin molybdotransferase</fullName>
    </recommendedName>
</protein>
<dbReference type="STRING" id="996342.SAMN05443551_2792"/>
<organism evidence="1 2">
    <name type="scientific">Marivita hallyeonensis</name>
    <dbReference type="NCBI Taxonomy" id="996342"/>
    <lineage>
        <taxon>Bacteria</taxon>
        <taxon>Pseudomonadati</taxon>
        <taxon>Pseudomonadota</taxon>
        <taxon>Alphaproteobacteria</taxon>
        <taxon>Rhodobacterales</taxon>
        <taxon>Roseobacteraceae</taxon>
        <taxon>Marivita</taxon>
    </lineage>
</organism>
<accession>A0A1M5UTF1</accession>
<evidence type="ECO:0000313" key="1">
    <source>
        <dbReference type="EMBL" id="SHH66251.1"/>
    </source>
</evidence>
<sequence>MTRFDTALMVDWSGGNDRGAVPKADAIWACLARAGVTDAPVYLRNRQEAEAWITDVIDRELTAGRRVIAGFDFPFGYPEGFAGALVGTANPLILWSWFEARIEDSPKANNRFDVAGEINALYPAEGPFWGNALKRDIAHLPRKKHLTRPNGLSEKRRVERRAKGAFSVWQLAGAGSVGSQVMMGLPVLSRLRRRFASQARVWPFEALDTSLALVEIWPSLFVGPPPGDMVKDAWQVQEVARVVSALPEETVGRMLCVDAPEEGWILGVGNGDEEVLRAHAV</sequence>
<keyword evidence="2" id="KW-1185">Reference proteome</keyword>
<dbReference type="EMBL" id="FQXC01000003">
    <property type="protein sequence ID" value="SHH66251.1"/>
    <property type="molecule type" value="Genomic_DNA"/>
</dbReference>
<dbReference type="AlphaFoldDB" id="A0A1M5UTF1"/>
<evidence type="ECO:0008006" key="3">
    <source>
        <dbReference type="Google" id="ProtNLM"/>
    </source>
</evidence>